<organism evidence="2 3">
    <name type="scientific">Microthlaspi erraticum</name>
    <dbReference type="NCBI Taxonomy" id="1685480"/>
    <lineage>
        <taxon>Eukaryota</taxon>
        <taxon>Viridiplantae</taxon>
        <taxon>Streptophyta</taxon>
        <taxon>Embryophyta</taxon>
        <taxon>Tracheophyta</taxon>
        <taxon>Spermatophyta</taxon>
        <taxon>Magnoliopsida</taxon>
        <taxon>eudicotyledons</taxon>
        <taxon>Gunneridae</taxon>
        <taxon>Pentapetalae</taxon>
        <taxon>rosids</taxon>
        <taxon>malvids</taxon>
        <taxon>Brassicales</taxon>
        <taxon>Brassicaceae</taxon>
        <taxon>Coluteocarpeae</taxon>
        <taxon>Microthlaspi</taxon>
    </lineage>
</organism>
<dbReference type="InterPro" id="IPR009316">
    <property type="entry name" value="COG2"/>
</dbReference>
<dbReference type="InterPro" id="IPR024603">
    <property type="entry name" value="COG_complex_COG2_C"/>
</dbReference>
<evidence type="ECO:0000313" key="3">
    <source>
        <dbReference type="Proteomes" id="UP000467841"/>
    </source>
</evidence>
<evidence type="ECO:0000313" key="2">
    <source>
        <dbReference type="EMBL" id="CAA7013728.1"/>
    </source>
</evidence>
<accession>A0A6D2HJ82</accession>
<dbReference type="Proteomes" id="UP000467841">
    <property type="component" value="Unassembled WGS sequence"/>
</dbReference>
<name>A0A6D2HJ82_9BRAS</name>
<dbReference type="AlphaFoldDB" id="A0A6D2HJ82"/>
<dbReference type="GO" id="GO:0015031">
    <property type="term" value="P:protein transport"/>
    <property type="evidence" value="ECO:0007669"/>
    <property type="project" value="InterPro"/>
</dbReference>
<dbReference type="GO" id="GO:0007030">
    <property type="term" value="P:Golgi organization"/>
    <property type="evidence" value="ECO:0007669"/>
    <property type="project" value="InterPro"/>
</dbReference>
<dbReference type="GO" id="GO:0016020">
    <property type="term" value="C:membrane"/>
    <property type="evidence" value="ECO:0007669"/>
    <property type="project" value="InterPro"/>
</dbReference>
<protein>
    <recommendedName>
        <fullName evidence="1">COG complex component COG2 C-terminal domain-containing protein</fullName>
    </recommendedName>
</protein>
<gene>
    <name evidence="2" type="ORF">MERR_LOCUS962</name>
</gene>
<dbReference type="PANTHER" id="PTHR12961:SF2">
    <property type="entry name" value="CONSERVED OLIGOMERIC GOLGI COMPLEX SUBUNIT 2"/>
    <property type="match status" value="1"/>
</dbReference>
<dbReference type="PANTHER" id="PTHR12961">
    <property type="entry name" value="CONSERVED OLIGOMERIC GOLGI COMPLEX COMPONENT 2"/>
    <property type="match status" value="1"/>
</dbReference>
<dbReference type="GO" id="GO:0017119">
    <property type="term" value="C:Golgi transport complex"/>
    <property type="evidence" value="ECO:0007669"/>
    <property type="project" value="TreeGrafter"/>
</dbReference>
<sequence length="142" mass="15504">MATAFANTSASSNLYLYSSAVSPSPSNPFLAAWDASPSLLSVLQLHPVPIHHHHLVTRLSSQVPPSDSHSYPVISIYCTWVSSAVNTRKSSASPSPGCEWAVSATAEDFVYVIHDVNTLLSEVRGDYVGHIYLHAPPKFWIW</sequence>
<dbReference type="EMBL" id="CACVBM020000066">
    <property type="protein sequence ID" value="CAA7013728.1"/>
    <property type="molecule type" value="Genomic_DNA"/>
</dbReference>
<proteinExistence type="predicted"/>
<reference evidence="2" key="1">
    <citation type="submission" date="2020-01" db="EMBL/GenBank/DDBJ databases">
        <authorList>
            <person name="Mishra B."/>
        </authorList>
    </citation>
    <scope>NUCLEOTIDE SEQUENCE [LARGE SCALE GENOMIC DNA]</scope>
</reference>
<evidence type="ECO:0000259" key="1">
    <source>
        <dbReference type="Pfam" id="PF12022"/>
    </source>
</evidence>
<feature type="domain" description="COG complex component COG2 C-terminal" evidence="1">
    <location>
        <begin position="72"/>
        <end position="132"/>
    </location>
</feature>
<comment type="caution">
    <text evidence="2">The sequence shown here is derived from an EMBL/GenBank/DDBJ whole genome shotgun (WGS) entry which is preliminary data.</text>
</comment>
<dbReference type="GO" id="GO:0006891">
    <property type="term" value="P:intra-Golgi vesicle-mediated transport"/>
    <property type="evidence" value="ECO:0007669"/>
    <property type="project" value="TreeGrafter"/>
</dbReference>
<dbReference type="OrthoDB" id="332281at2759"/>
<keyword evidence="3" id="KW-1185">Reference proteome</keyword>
<dbReference type="Pfam" id="PF12022">
    <property type="entry name" value="COG2_C"/>
    <property type="match status" value="1"/>
</dbReference>